<dbReference type="InterPro" id="IPR036236">
    <property type="entry name" value="Znf_C2H2_sf"/>
</dbReference>
<protein>
    <recommendedName>
        <fullName evidence="2">C2H2-type domain-containing protein</fullName>
    </recommendedName>
</protein>
<reference evidence="3 4" key="1">
    <citation type="submission" date="2016-05" db="EMBL/GenBank/DDBJ databases">
        <title>A degradative enzymes factory behind the ericoid mycorrhizal symbiosis.</title>
        <authorList>
            <consortium name="DOE Joint Genome Institute"/>
            <person name="Martino E."/>
            <person name="Morin E."/>
            <person name="Grelet G."/>
            <person name="Kuo A."/>
            <person name="Kohler A."/>
            <person name="Daghino S."/>
            <person name="Barry K."/>
            <person name="Choi C."/>
            <person name="Cichocki N."/>
            <person name="Clum A."/>
            <person name="Copeland A."/>
            <person name="Hainaut M."/>
            <person name="Haridas S."/>
            <person name="Labutti K."/>
            <person name="Lindquist E."/>
            <person name="Lipzen A."/>
            <person name="Khouja H.-R."/>
            <person name="Murat C."/>
            <person name="Ohm R."/>
            <person name="Olson A."/>
            <person name="Spatafora J."/>
            <person name="Veneault-Fourrey C."/>
            <person name="Henrissat B."/>
            <person name="Grigoriev I."/>
            <person name="Martin F."/>
            <person name="Perotto S."/>
        </authorList>
    </citation>
    <scope>NUCLEOTIDE SEQUENCE [LARGE SCALE GENOMIC DNA]</scope>
    <source>
        <strain evidence="3 4">UAMH 7357</strain>
    </source>
</reference>
<feature type="domain" description="C2H2-type" evidence="2">
    <location>
        <begin position="20"/>
        <end position="44"/>
    </location>
</feature>
<dbReference type="PANTHER" id="PTHR13182">
    <property type="entry name" value="ZINC FINGER PROTEIN 622"/>
    <property type="match status" value="1"/>
</dbReference>
<feature type="region of interest" description="Disordered" evidence="1">
    <location>
        <begin position="340"/>
        <end position="368"/>
    </location>
</feature>
<feature type="region of interest" description="Disordered" evidence="1">
    <location>
        <begin position="258"/>
        <end position="288"/>
    </location>
</feature>
<dbReference type="InterPro" id="IPR040025">
    <property type="entry name" value="Znf622/Rei1/Reh1"/>
</dbReference>
<dbReference type="InterPro" id="IPR013087">
    <property type="entry name" value="Znf_C2H2_type"/>
</dbReference>
<feature type="region of interest" description="Disordered" evidence="1">
    <location>
        <begin position="211"/>
        <end position="231"/>
    </location>
</feature>
<dbReference type="Proteomes" id="UP000235672">
    <property type="component" value="Unassembled WGS sequence"/>
</dbReference>
<accession>A0A2J6Q8F1</accession>
<dbReference type="InterPro" id="IPR041661">
    <property type="entry name" value="ZN622/Rei1/Reh1_Znf-C2H2"/>
</dbReference>
<name>A0A2J6Q8F1_9HELO</name>
<dbReference type="PANTHER" id="PTHR13182:SF8">
    <property type="entry name" value="CYTOPLASMIC 60S SUBUNIT BIOGENESIS FACTOR ZNF622"/>
    <property type="match status" value="1"/>
</dbReference>
<dbReference type="SUPFAM" id="SSF57667">
    <property type="entry name" value="beta-beta-alpha zinc fingers"/>
    <property type="match status" value="1"/>
</dbReference>
<evidence type="ECO:0000256" key="1">
    <source>
        <dbReference type="SAM" id="MobiDB-lite"/>
    </source>
</evidence>
<dbReference type="OrthoDB" id="19329at2759"/>
<dbReference type="EMBL" id="KZ613477">
    <property type="protein sequence ID" value="PMD22559.1"/>
    <property type="molecule type" value="Genomic_DNA"/>
</dbReference>
<dbReference type="Pfam" id="PF12756">
    <property type="entry name" value="zf-C2H2_2"/>
    <property type="match status" value="1"/>
</dbReference>
<dbReference type="GO" id="GO:0042273">
    <property type="term" value="P:ribosomal large subunit biogenesis"/>
    <property type="evidence" value="ECO:0007669"/>
    <property type="project" value="TreeGrafter"/>
</dbReference>
<feature type="domain" description="C2H2-type" evidence="2">
    <location>
        <begin position="171"/>
        <end position="195"/>
    </location>
</feature>
<sequence length="368" mass="41289">MLGATTNTTATGASANELELSCTTCLAHFDSKQEKRVHMKEDWHVYNLKRRITSLPPISLEIFETRVRTPDSGSEDERWGRHPKAQSYVLKSNELEDEAPEDLVSLSPVSSDDEDGSFEARCLFCDLESTSMQANLTHMSEAHSFLIPSADRLMDASSLLQYLHTLVSIFHECLFCHQERSTKSAVQGHMRDKGHCKLDLEDEENELWEFYDLSSDESEAEDGEEDEEGTERIVKIEDSLRLPSGKILGPRTQARSLLRHISKRRRPPPSEQGLLTSTSDEAGPSVEPENVAARTQMVALRKGTEMSLLGVPELQQRALMVLEKKMEGLQVRARNEFQGGVERGGNKQKTFRVKSMGKKAGGLEKRNG</sequence>
<feature type="domain" description="C2H2-type" evidence="2">
    <location>
        <begin position="120"/>
        <end position="143"/>
    </location>
</feature>
<dbReference type="SMART" id="SM00355">
    <property type="entry name" value="ZnF_C2H2"/>
    <property type="match status" value="3"/>
</dbReference>
<keyword evidence="4" id="KW-1185">Reference proteome</keyword>
<dbReference type="AlphaFoldDB" id="A0A2J6Q8F1"/>
<evidence type="ECO:0000313" key="3">
    <source>
        <dbReference type="EMBL" id="PMD22559.1"/>
    </source>
</evidence>
<feature type="compositionally biased region" description="Acidic residues" evidence="1">
    <location>
        <begin position="211"/>
        <end position="229"/>
    </location>
</feature>
<evidence type="ECO:0000259" key="2">
    <source>
        <dbReference type="SMART" id="SM00355"/>
    </source>
</evidence>
<gene>
    <name evidence="3" type="ORF">NA56DRAFT_90700</name>
</gene>
<dbReference type="GO" id="GO:0030687">
    <property type="term" value="C:preribosome, large subunit precursor"/>
    <property type="evidence" value="ECO:0007669"/>
    <property type="project" value="TreeGrafter"/>
</dbReference>
<organism evidence="3 4">
    <name type="scientific">Hyaloscypha hepaticicola</name>
    <dbReference type="NCBI Taxonomy" id="2082293"/>
    <lineage>
        <taxon>Eukaryota</taxon>
        <taxon>Fungi</taxon>
        <taxon>Dikarya</taxon>
        <taxon>Ascomycota</taxon>
        <taxon>Pezizomycotina</taxon>
        <taxon>Leotiomycetes</taxon>
        <taxon>Helotiales</taxon>
        <taxon>Hyaloscyphaceae</taxon>
        <taxon>Hyaloscypha</taxon>
    </lineage>
</organism>
<evidence type="ECO:0000313" key="4">
    <source>
        <dbReference type="Proteomes" id="UP000235672"/>
    </source>
</evidence>
<feature type="compositionally biased region" description="Basic residues" evidence="1">
    <location>
        <begin position="258"/>
        <end position="267"/>
    </location>
</feature>
<dbReference type="STRING" id="1745343.A0A2J6Q8F1"/>
<proteinExistence type="predicted"/>